<keyword evidence="2" id="KW-0963">Cytoplasm</keyword>
<dbReference type="GO" id="GO:0070080">
    <property type="term" value="F:titin Z domain binding"/>
    <property type="evidence" value="ECO:0007669"/>
    <property type="project" value="TreeGrafter"/>
</dbReference>
<dbReference type="GO" id="GO:0003009">
    <property type="term" value="P:skeletal muscle contraction"/>
    <property type="evidence" value="ECO:0007669"/>
    <property type="project" value="TreeGrafter"/>
</dbReference>
<dbReference type="GO" id="GO:0031432">
    <property type="term" value="F:titin binding"/>
    <property type="evidence" value="ECO:0007669"/>
    <property type="project" value="TreeGrafter"/>
</dbReference>
<dbReference type="InterPro" id="IPR015667">
    <property type="entry name" value="Telethonin"/>
</dbReference>
<name>A0A6P7ZJ80_9AMPH</name>
<dbReference type="GO" id="GO:0007512">
    <property type="term" value="P:adult heart development"/>
    <property type="evidence" value="ECO:0007669"/>
    <property type="project" value="UniProtKB-ARBA"/>
</dbReference>
<organism evidence="8 9">
    <name type="scientific">Microcaecilia unicolor</name>
    <dbReference type="NCBI Taxonomy" id="1415580"/>
    <lineage>
        <taxon>Eukaryota</taxon>
        <taxon>Metazoa</taxon>
        <taxon>Chordata</taxon>
        <taxon>Craniata</taxon>
        <taxon>Vertebrata</taxon>
        <taxon>Euteleostomi</taxon>
        <taxon>Amphibia</taxon>
        <taxon>Gymnophiona</taxon>
        <taxon>Siphonopidae</taxon>
        <taxon>Microcaecilia</taxon>
    </lineage>
</organism>
<dbReference type="CTD" id="8557"/>
<evidence type="ECO:0000256" key="1">
    <source>
        <dbReference type="ARBA" id="ARBA00004204"/>
    </source>
</evidence>
<dbReference type="FunCoup" id="A0A6P7ZJ80">
    <property type="interactions" value="27"/>
</dbReference>
<evidence type="ECO:0000256" key="7">
    <source>
        <dbReference type="ARBA" id="ARBA00082340"/>
    </source>
</evidence>
<dbReference type="Proteomes" id="UP000515156">
    <property type="component" value="Chromosome 12"/>
</dbReference>
<dbReference type="GO" id="GO:0055003">
    <property type="term" value="P:cardiac myofibril assembly"/>
    <property type="evidence" value="ECO:0007669"/>
    <property type="project" value="TreeGrafter"/>
</dbReference>
<dbReference type="GO" id="GO:0008307">
    <property type="term" value="F:structural constituent of muscle"/>
    <property type="evidence" value="ECO:0007669"/>
    <property type="project" value="TreeGrafter"/>
</dbReference>
<comment type="function">
    <text evidence="4">Muscle assembly regulating factor. Mediates the antiparallel assembly of titin (TTN) molecules at the sarcomeric Z-disk.</text>
</comment>
<dbReference type="GeneID" id="115482186"/>
<protein>
    <recommendedName>
        <fullName evidence="6">Telethonin</fullName>
    </recommendedName>
    <alternativeName>
        <fullName evidence="7">Titin cap protein</fullName>
    </alternativeName>
</protein>
<dbReference type="KEGG" id="muo:115482186"/>
<evidence type="ECO:0000313" key="9">
    <source>
        <dbReference type="RefSeq" id="XP_030077643.1"/>
    </source>
</evidence>
<dbReference type="OrthoDB" id="8532967at2759"/>
<dbReference type="RefSeq" id="XP_030077643.1">
    <property type="nucleotide sequence ID" value="XM_030221783.1"/>
</dbReference>
<gene>
    <name evidence="9" type="primary">TCAP</name>
</gene>
<keyword evidence="8" id="KW-1185">Reference proteome</keyword>
<dbReference type="GO" id="GO:0060048">
    <property type="term" value="P:cardiac muscle contraction"/>
    <property type="evidence" value="ECO:0007669"/>
    <property type="project" value="TreeGrafter"/>
</dbReference>
<dbReference type="GO" id="GO:0030018">
    <property type="term" value="C:Z disc"/>
    <property type="evidence" value="ECO:0007669"/>
    <property type="project" value="UniProtKB-ARBA"/>
</dbReference>
<sequence>METYGKTVVLKTAGILSAAELSCQWREDNMARREHFSAEWEDLSLSTRPEQGCFLREVNELHHETYSQQGQIQFIVQRSPLNIMRMGRLGDRTTEYHLPYQRSLPVPIFKPVDLSTKVERVATPPEVHDMIAFERALSNPETNGLCQDKKMISEIKKELPPVLQPIRIEFEKPGLPRSFSRSMSQEAQRG</sequence>
<dbReference type="Gene3D" id="2.20.160.10">
    <property type="entry name" value="titin domain like"/>
    <property type="match status" value="1"/>
</dbReference>
<comment type="subunit">
    <text evidence="5">Interacts with MYOZ1, MYOZ2 and MYOZ3. Interacts with CSRP3. Interacts directly with the N-terminal Ig-like domains of 2 titin (TTN) molecules. Interacts with ANKRD2; the interaction is direct.</text>
</comment>
<dbReference type="FunFam" id="2.20.160.10:FF:000001">
    <property type="entry name" value="Titin-cap (Telethonin)"/>
    <property type="match status" value="1"/>
</dbReference>
<evidence type="ECO:0000256" key="3">
    <source>
        <dbReference type="ARBA" id="ARBA00022553"/>
    </source>
</evidence>
<dbReference type="GO" id="GO:0030240">
    <property type="term" value="P:skeletal muscle thin filament assembly"/>
    <property type="evidence" value="ECO:0007669"/>
    <property type="project" value="TreeGrafter"/>
</dbReference>
<dbReference type="PANTHER" id="PTHR15143:SF0">
    <property type="entry name" value="TELETHONIN"/>
    <property type="match status" value="1"/>
</dbReference>
<dbReference type="Pfam" id="PF09470">
    <property type="entry name" value="Telethonin"/>
    <property type="match status" value="1"/>
</dbReference>
<evidence type="ECO:0000256" key="4">
    <source>
        <dbReference type="ARBA" id="ARBA00055131"/>
    </source>
</evidence>
<evidence type="ECO:0000256" key="2">
    <source>
        <dbReference type="ARBA" id="ARBA00022490"/>
    </source>
</evidence>
<dbReference type="AlphaFoldDB" id="A0A6P7ZJ80"/>
<evidence type="ECO:0000256" key="5">
    <source>
        <dbReference type="ARBA" id="ARBA00065896"/>
    </source>
</evidence>
<dbReference type="GO" id="GO:0055008">
    <property type="term" value="P:cardiac muscle tissue morphogenesis"/>
    <property type="evidence" value="ECO:0007669"/>
    <property type="project" value="TreeGrafter"/>
</dbReference>
<dbReference type="GO" id="GO:0048769">
    <property type="term" value="P:sarcomerogenesis"/>
    <property type="evidence" value="ECO:0007669"/>
    <property type="project" value="TreeGrafter"/>
</dbReference>
<dbReference type="InterPro" id="IPR023111">
    <property type="entry name" value="Titin-like_dom_sf"/>
</dbReference>
<dbReference type="GO" id="GO:0030674">
    <property type="term" value="F:protein-macromolecule adaptor activity"/>
    <property type="evidence" value="ECO:0007669"/>
    <property type="project" value="TreeGrafter"/>
</dbReference>
<dbReference type="GO" id="GO:0030241">
    <property type="term" value="P:skeletal muscle myosin thick filament assembly"/>
    <property type="evidence" value="ECO:0007669"/>
    <property type="project" value="TreeGrafter"/>
</dbReference>
<evidence type="ECO:0000313" key="8">
    <source>
        <dbReference type="Proteomes" id="UP000515156"/>
    </source>
</evidence>
<proteinExistence type="predicted"/>
<dbReference type="InParanoid" id="A0A6P7ZJ80"/>
<evidence type="ECO:0000256" key="6">
    <source>
        <dbReference type="ARBA" id="ARBA00070866"/>
    </source>
</evidence>
<accession>A0A6P7ZJ80</accession>
<keyword evidence="3" id="KW-0597">Phosphoprotein</keyword>
<dbReference type="GO" id="GO:0035995">
    <property type="term" value="P:detection of muscle stretch"/>
    <property type="evidence" value="ECO:0007669"/>
    <property type="project" value="TreeGrafter"/>
</dbReference>
<dbReference type="PANTHER" id="PTHR15143">
    <property type="entry name" value="TELETHONIN"/>
    <property type="match status" value="1"/>
</dbReference>
<comment type="subcellular location">
    <subcellularLocation>
        <location evidence="1">Cytoplasm</location>
        <location evidence="1">Myofibril</location>
        <location evidence="1">Sarcomere</location>
    </subcellularLocation>
</comment>
<reference evidence="9" key="1">
    <citation type="submission" date="2025-08" db="UniProtKB">
        <authorList>
            <consortium name="RefSeq"/>
        </authorList>
    </citation>
    <scope>IDENTIFICATION</scope>
</reference>